<reference evidence="2 3" key="1">
    <citation type="submission" date="2024-08" db="EMBL/GenBank/DDBJ databases">
        <authorList>
            <person name="Cucini C."/>
            <person name="Frati F."/>
        </authorList>
    </citation>
    <scope>NUCLEOTIDE SEQUENCE [LARGE SCALE GENOMIC DNA]</scope>
</reference>
<feature type="region of interest" description="Disordered" evidence="1">
    <location>
        <begin position="96"/>
        <end position="126"/>
    </location>
</feature>
<sequence>MSFNIIEFLATKEVAIVHTEWLEIDQANNSFCYWPPFWKTRGKLEKAVKQGEPPNKFTWRRFEIRILHSCDDYHKARKKLSRAEVDSDLQSAKEVATRTRKRRISNGSEIVSDDDSSDSMVSEGHKPLNRKMNRRKRCGENIRMDQPAPRLVLVNHDPSTSTGNKESGILPASSNLHNVERCGAPANDGKNSPVVGIPASTPKFSERRTVIPRGIFTPNVSGTACENYVLDNTGGTNLTFTERVAPPYDSLQNNENPNMFAHHVPLWNPNAMLAGPSVPMPQRCSSPGTHDLSQRLAASFPSKVFGSGVHNVSHPSDNLQGYYNHPSQFGFHQTPVSNAPIWNSTSQSFGDGLCTPSLRTGEKSNAAENSDGFQQMVLQKLAFLSAAVSNISEMVSLLLKSRVNDAAFTENLDNNFLTDLPLDTVDGISKLCAALDDSTKKHALIQRLASVGGDRPSDTTYRALTSLMTNTLALKYSYVGQKGKLPFASLVNIKHCLCASVRGNHKTAHSTDKEVEDSIKYWLKKAPTRLKAKAIESAARASSEESAAAAVETAD</sequence>
<evidence type="ECO:0000313" key="2">
    <source>
        <dbReference type="EMBL" id="CAL8106939.1"/>
    </source>
</evidence>
<protein>
    <recommendedName>
        <fullName evidence="4">DUF4806 domain-containing protein</fullName>
    </recommendedName>
</protein>
<dbReference type="PANTHER" id="PTHR34153">
    <property type="entry name" value="SI:CH211-262H13.3-RELATED-RELATED"/>
    <property type="match status" value="1"/>
</dbReference>
<name>A0ABP1QPI1_9HEXA</name>
<dbReference type="PANTHER" id="PTHR34153:SF2">
    <property type="entry name" value="SI:CH211-262H13.3-RELATED"/>
    <property type="match status" value="1"/>
</dbReference>
<evidence type="ECO:0000313" key="3">
    <source>
        <dbReference type="Proteomes" id="UP001642540"/>
    </source>
</evidence>
<keyword evidence="3" id="KW-1185">Reference proteome</keyword>
<organism evidence="2 3">
    <name type="scientific">Orchesella dallaii</name>
    <dbReference type="NCBI Taxonomy" id="48710"/>
    <lineage>
        <taxon>Eukaryota</taxon>
        <taxon>Metazoa</taxon>
        <taxon>Ecdysozoa</taxon>
        <taxon>Arthropoda</taxon>
        <taxon>Hexapoda</taxon>
        <taxon>Collembola</taxon>
        <taxon>Entomobryomorpha</taxon>
        <taxon>Entomobryoidea</taxon>
        <taxon>Orchesellidae</taxon>
        <taxon>Orchesellinae</taxon>
        <taxon>Orchesella</taxon>
    </lineage>
</organism>
<evidence type="ECO:0000256" key="1">
    <source>
        <dbReference type="SAM" id="MobiDB-lite"/>
    </source>
</evidence>
<dbReference type="EMBL" id="CAXLJM020000038">
    <property type="protein sequence ID" value="CAL8106939.1"/>
    <property type="molecule type" value="Genomic_DNA"/>
</dbReference>
<dbReference type="Proteomes" id="UP001642540">
    <property type="component" value="Unassembled WGS sequence"/>
</dbReference>
<proteinExistence type="predicted"/>
<evidence type="ECO:0008006" key="4">
    <source>
        <dbReference type="Google" id="ProtNLM"/>
    </source>
</evidence>
<comment type="caution">
    <text evidence="2">The sequence shown here is derived from an EMBL/GenBank/DDBJ whole genome shotgun (WGS) entry which is preliminary data.</text>
</comment>
<gene>
    <name evidence="2" type="ORF">ODALV1_LOCUS12524</name>
</gene>
<accession>A0ABP1QPI1</accession>